<accession>A0AAE1MD13</accession>
<dbReference type="InterPro" id="IPR008906">
    <property type="entry name" value="HATC_C_dom"/>
</dbReference>
<dbReference type="Proteomes" id="UP001293593">
    <property type="component" value="Unassembled WGS sequence"/>
</dbReference>
<name>A0AAE1MD13_9FABA</name>
<evidence type="ECO:0008006" key="6">
    <source>
        <dbReference type="Google" id="ProtNLM"/>
    </source>
</evidence>
<dbReference type="PANTHER" id="PTHR23272:SF193">
    <property type="entry name" value="OS07G0624100 PROTEIN"/>
    <property type="match status" value="1"/>
</dbReference>
<dbReference type="GO" id="GO:0046983">
    <property type="term" value="F:protein dimerization activity"/>
    <property type="evidence" value="ECO:0007669"/>
    <property type="project" value="InterPro"/>
</dbReference>
<sequence>MIDSSEVSNNRRESSDFFKRERDSREGKQKKRDGPPKAEDWNRASAFLRFLKVFYDITLMFSSSINVTSNACFHQIARVQQLVERNALNSDSLLADMSLNMKVKYEKYWGKAEIMNPLLIVAVILDPRYKLAYVYHIFESLFVDTEVCMAMKDKVHDCLHRLFADYSAFVGGSSSSSAASSSSSSLIIEGNMEDHDPGVQWLAVVKQRTSNDCQTELDKYLAASDDVPISTDFNILAWWKTNSMKYKVLSSMARDLLTIPVSTVASESAFSTGGRVVDQYRSSLSPKMTEALICSQNWLIPGQSLAELAEQLREFDNFEESDASCMTDVGSTFAVTSMEELD</sequence>
<evidence type="ECO:0000313" key="5">
    <source>
        <dbReference type="Proteomes" id="UP001293593"/>
    </source>
</evidence>
<evidence type="ECO:0000313" key="4">
    <source>
        <dbReference type="EMBL" id="KAK4255401.1"/>
    </source>
</evidence>
<dbReference type="Pfam" id="PF14372">
    <property type="entry name" value="hAT-like_RNase-H"/>
    <property type="match status" value="1"/>
</dbReference>
<evidence type="ECO:0000259" key="2">
    <source>
        <dbReference type="Pfam" id="PF05699"/>
    </source>
</evidence>
<evidence type="ECO:0000259" key="3">
    <source>
        <dbReference type="Pfam" id="PF14372"/>
    </source>
</evidence>
<dbReference type="AlphaFoldDB" id="A0AAE1MD13"/>
<proteinExistence type="predicted"/>
<dbReference type="SUPFAM" id="SSF53098">
    <property type="entry name" value="Ribonuclease H-like"/>
    <property type="match status" value="1"/>
</dbReference>
<evidence type="ECO:0000256" key="1">
    <source>
        <dbReference type="SAM" id="MobiDB-lite"/>
    </source>
</evidence>
<feature type="domain" description="HAT C-terminal dimerisation" evidence="2">
    <location>
        <begin position="216"/>
        <end position="299"/>
    </location>
</feature>
<dbReference type="InterPro" id="IPR025525">
    <property type="entry name" value="hAT-like_transposase_RNase-H"/>
</dbReference>
<gene>
    <name evidence="4" type="ORF">QN277_008405</name>
</gene>
<dbReference type="GO" id="GO:0003677">
    <property type="term" value="F:DNA binding"/>
    <property type="evidence" value="ECO:0007669"/>
    <property type="project" value="InterPro"/>
</dbReference>
<protein>
    <recommendedName>
        <fullName evidence="6">Zinc finger BED domain-containing protein RICESLEEPER 2-like</fullName>
    </recommendedName>
</protein>
<dbReference type="InterPro" id="IPR012337">
    <property type="entry name" value="RNaseH-like_sf"/>
</dbReference>
<feature type="domain" description="hAT-like transposase RNase-H fold" evidence="3">
    <location>
        <begin position="63"/>
        <end position="166"/>
    </location>
</feature>
<comment type="caution">
    <text evidence="4">The sequence shown here is derived from an EMBL/GenBank/DDBJ whole genome shotgun (WGS) entry which is preliminary data.</text>
</comment>
<dbReference type="EMBL" id="JAWXYG010000013">
    <property type="protein sequence ID" value="KAK4255401.1"/>
    <property type="molecule type" value="Genomic_DNA"/>
</dbReference>
<reference evidence="4" key="1">
    <citation type="submission" date="2023-10" db="EMBL/GenBank/DDBJ databases">
        <title>Chromosome-level genome of the transformable northern wattle, Acacia crassicarpa.</title>
        <authorList>
            <person name="Massaro I."/>
            <person name="Sinha N.R."/>
            <person name="Poethig S."/>
            <person name="Leichty A.R."/>
        </authorList>
    </citation>
    <scope>NUCLEOTIDE SEQUENCE</scope>
    <source>
        <strain evidence="4">Acra3RX</strain>
        <tissue evidence="4">Leaf</tissue>
    </source>
</reference>
<feature type="compositionally biased region" description="Basic and acidic residues" evidence="1">
    <location>
        <begin position="9"/>
        <end position="38"/>
    </location>
</feature>
<dbReference type="Pfam" id="PF05699">
    <property type="entry name" value="Dimer_Tnp_hAT"/>
    <property type="match status" value="1"/>
</dbReference>
<dbReference type="PANTHER" id="PTHR23272">
    <property type="entry name" value="BED FINGER-RELATED"/>
    <property type="match status" value="1"/>
</dbReference>
<keyword evidence="5" id="KW-1185">Reference proteome</keyword>
<feature type="region of interest" description="Disordered" evidence="1">
    <location>
        <begin position="1"/>
        <end position="38"/>
    </location>
</feature>
<organism evidence="4 5">
    <name type="scientific">Acacia crassicarpa</name>
    <name type="common">northern wattle</name>
    <dbReference type="NCBI Taxonomy" id="499986"/>
    <lineage>
        <taxon>Eukaryota</taxon>
        <taxon>Viridiplantae</taxon>
        <taxon>Streptophyta</taxon>
        <taxon>Embryophyta</taxon>
        <taxon>Tracheophyta</taxon>
        <taxon>Spermatophyta</taxon>
        <taxon>Magnoliopsida</taxon>
        <taxon>eudicotyledons</taxon>
        <taxon>Gunneridae</taxon>
        <taxon>Pentapetalae</taxon>
        <taxon>rosids</taxon>
        <taxon>fabids</taxon>
        <taxon>Fabales</taxon>
        <taxon>Fabaceae</taxon>
        <taxon>Caesalpinioideae</taxon>
        <taxon>mimosoid clade</taxon>
        <taxon>Acacieae</taxon>
        <taxon>Acacia</taxon>
    </lineage>
</organism>